<reference evidence="7" key="1">
    <citation type="submission" date="2016-11" db="EMBL/GenBank/DDBJ databases">
        <authorList>
            <person name="Varghese N."/>
            <person name="Submissions S."/>
        </authorList>
    </citation>
    <scope>NUCLEOTIDE SEQUENCE [LARGE SCALE GENOMIC DNA]</scope>
    <source>
        <strain evidence="7">DSM 16990</strain>
    </source>
</reference>
<gene>
    <name evidence="6" type="ORF">SAMN04488522_101610</name>
</gene>
<evidence type="ECO:0000313" key="6">
    <source>
        <dbReference type="EMBL" id="SHE57600.1"/>
    </source>
</evidence>
<comment type="subcellular location">
    <subcellularLocation>
        <location evidence="1">Cell outer membrane</location>
    </subcellularLocation>
</comment>
<feature type="domain" description="Outer membrane protein beta-barrel" evidence="5">
    <location>
        <begin position="369"/>
        <end position="769"/>
    </location>
</feature>
<proteinExistence type="predicted"/>
<evidence type="ECO:0000256" key="2">
    <source>
        <dbReference type="ARBA" id="ARBA00023136"/>
    </source>
</evidence>
<evidence type="ECO:0000259" key="5">
    <source>
        <dbReference type="Pfam" id="PF14905"/>
    </source>
</evidence>
<evidence type="ECO:0000256" key="3">
    <source>
        <dbReference type="ARBA" id="ARBA00023237"/>
    </source>
</evidence>
<dbReference type="Gene3D" id="2.40.170.20">
    <property type="entry name" value="TonB-dependent receptor, beta-barrel domain"/>
    <property type="match status" value="1"/>
</dbReference>
<feature type="compositionally biased region" description="Basic and acidic residues" evidence="4">
    <location>
        <begin position="781"/>
        <end position="795"/>
    </location>
</feature>
<dbReference type="OrthoDB" id="606851at2"/>
<dbReference type="PANTHER" id="PTHR40980">
    <property type="entry name" value="PLUG DOMAIN-CONTAINING PROTEIN"/>
    <property type="match status" value="1"/>
</dbReference>
<sequence length="795" mass="89753">MKRNLLVILLTFITLVGSAQHLIKGKVIDENNQPIISASILLQKKSEKSIVQTSITDSTGIFLLNPKQTLEHQLVISAVGFESTFVDLPHALHQDTILLVRLASQGKQLKEVNIDVKAPLIVRKTDRILFNLENSLSAIGGDGIDALSKAPGVRVNDNGINIVGKNSIKIMVNDKLIQLSGVDLINYVKSIPSGNIKRIEIITNPSARYEADGNSGLINIVLKQNGEQGFNGMINTGGIMASRYTAGLTGIFNYNQGKLHISSNLSGVYLKIESKSSSAFSGPKSLWERQLDELTTGKGGRGDVRVDYDLTTNTTIGVKYMEGARLYTIDSKEDGTFYAPGRLLDSTLMLTGKDKLKYTLRNFEFYLDHKIDTSGKKIEFTSNYFKYGTIDNNHFQSKSYTPEQKLLNNYQPVDLAQDERFDIFSSKIDLSLPYKFAILELGAKVSNIKSKNDMVYERGSDAMVHSNNLFDYKENTQSLYAAADKNFNKWSIKLGLRMEMTQTTGRSSLQTPAHKNDYVQLFPTFYLKHSPNENNVFSFTYGRRINRPDYSLLNPARLYSAVNVYEEGNPFLKPSFSNNFELSYNYKDWLSTSVYSNFVSNGFSTLNFFDPQSNIQSRVQRNYANSVTIGLSETLTVNKISWWENNNQLNIYMERSKSNGAIAEGTLKQWSGYVSTDNTFTLNTKKTLMANARFWYQFPEVANRLISSAYYATDISLRAMFMDRKLTFSLNSSDIFKTSQRKYKGVLNGVHQFNTAYKDNRKTMISILYRFGNSKRNKASRNTDDTETNRIKQGI</sequence>
<keyword evidence="3" id="KW-0998">Cell outer membrane</keyword>
<protein>
    <submittedName>
        <fullName evidence="6">Outer membrane receptor proteins, mostly Fe transport</fullName>
    </submittedName>
</protein>
<dbReference type="SUPFAM" id="SSF56935">
    <property type="entry name" value="Porins"/>
    <property type="match status" value="1"/>
</dbReference>
<dbReference type="STRING" id="288992.SAMN04488522_101610"/>
<keyword evidence="6" id="KW-0675">Receptor</keyword>
<keyword evidence="7" id="KW-1185">Reference proteome</keyword>
<evidence type="ECO:0000313" key="7">
    <source>
        <dbReference type="Proteomes" id="UP000184287"/>
    </source>
</evidence>
<dbReference type="Gene3D" id="2.170.130.10">
    <property type="entry name" value="TonB-dependent receptor, plug domain"/>
    <property type="match status" value="1"/>
</dbReference>
<dbReference type="GO" id="GO:0009279">
    <property type="term" value="C:cell outer membrane"/>
    <property type="evidence" value="ECO:0007669"/>
    <property type="project" value="UniProtKB-SubCell"/>
</dbReference>
<name>A0A1M4ULZ9_9SPHI</name>
<evidence type="ECO:0000256" key="4">
    <source>
        <dbReference type="SAM" id="MobiDB-lite"/>
    </source>
</evidence>
<dbReference type="InterPro" id="IPR037066">
    <property type="entry name" value="Plug_dom_sf"/>
</dbReference>
<dbReference type="Pfam" id="PF14905">
    <property type="entry name" value="OMP_b-brl_3"/>
    <property type="match status" value="1"/>
</dbReference>
<dbReference type="PANTHER" id="PTHR40980:SF4">
    <property type="entry name" value="TONB-DEPENDENT RECEPTOR-LIKE BETA-BARREL DOMAIN-CONTAINING PROTEIN"/>
    <property type="match status" value="1"/>
</dbReference>
<feature type="region of interest" description="Disordered" evidence="4">
    <location>
        <begin position="776"/>
        <end position="795"/>
    </location>
</feature>
<dbReference type="SUPFAM" id="SSF49464">
    <property type="entry name" value="Carboxypeptidase regulatory domain-like"/>
    <property type="match status" value="1"/>
</dbReference>
<dbReference type="RefSeq" id="WP_159441045.1">
    <property type="nucleotide sequence ID" value="NZ_FQUQ01000001.1"/>
</dbReference>
<dbReference type="InterPro" id="IPR041700">
    <property type="entry name" value="OMP_b-brl_3"/>
</dbReference>
<dbReference type="AlphaFoldDB" id="A0A1M4ULZ9"/>
<evidence type="ECO:0000256" key="1">
    <source>
        <dbReference type="ARBA" id="ARBA00004442"/>
    </source>
</evidence>
<dbReference type="Pfam" id="PF13715">
    <property type="entry name" value="CarbopepD_reg_2"/>
    <property type="match status" value="1"/>
</dbReference>
<organism evidence="6 7">
    <name type="scientific">Pedobacter caeni</name>
    <dbReference type="NCBI Taxonomy" id="288992"/>
    <lineage>
        <taxon>Bacteria</taxon>
        <taxon>Pseudomonadati</taxon>
        <taxon>Bacteroidota</taxon>
        <taxon>Sphingobacteriia</taxon>
        <taxon>Sphingobacteriales</taxon>
        <taxon>Sphingobacteriaceae</taxon>
        <taxon>Pedobacter</taxon>
    </lineage>
</organism>
<accession>A0A1M4ULZ9</accession>
<keyword evidence="2" id="KW-0472">Membrane</keyword>
<dbReference type="EMBL" id="FQUQ01000001">
    <property type="protein sequence ID" value="SHE57600.1"/>
    <property type="molecule type" value="Genomic_DNA"/>
</dbReference>
<dbReference type="Proteomes" id="UP000184287">
    <property type="component" value="Unassembled WGS sequence"/>
</dbReference>
<dbReference type="InterPro" id="IPR036942">
    <property type="entry name" value="Beta-barrel_TonB_sf"/>
</dbReference>
<dbReference type="InterPro" id="IPR008969">
    <property type="entry name" value="CarboxyPept-like_regulatory"/>
</dbReference>